<organism evidence="2 3">
    <name type="scientific">Durusdinium trenchii</name>
    <dbReference type="NCBI Taxonomy" id="1381693"/>
    <lineage>
        <taxon>Eukaryota</taxon>
        <taxon>Sar</taxon>
        <taxon>Alveolata</taxon>
        <taxon>Dinophyceae</taxon>
        <taxon>Suessiales</taxon>
        <taxon>Symbiodiniaceae</taxon>
        <taxon>Durusdinium</taxon>
    </lineage>
</organism>
<evidence type="ECO:0000256" key="1">
    <source>
        <dbReference type="SAM" id="Phobius"/>
    </source>
</evidence>
<gene>
    <name evidence="2" type="ORF">CCMP2556_LOCUS9636</name>
</gene>
<keyword evidence="1" id="KW-0472">Membrane</keyword>
<reference evidence="2 3" key="1">
    <citation type="submission" date="2024-02" db="EMBL/GenBank/DDBJ databases">
        <authorList>
            <person name="Chen Y."/>
            <person name="Shah S."/>
            <person name="Dougan E. K."/>
            <person name="Thang M."/>
            <person name="Chan C."/>
        </authorList>
    </citation>
    <scope>NUCLEOTIDE SEQUENCE [LARGE SCALE GENOMIC DNA]</scope>
</reference>
<sequence>MEGQRFSRLGLSIIACLGFAVLVLNIFFWWRYVHAAGLWGDLEDGSCKLLSEKYTAGWKWGWSFPITGPSWTDVPCNVKLEASLDGEPGFEGKATLHFTYWQGVVWDYLKDSCSRMLPKLDGSFDCAFDLQGTVFVGHTGSLPHFPRLLLMKASGLSLLTLSPVLLMCVNMGRAARASEISMEVQADEPYTVLTEDPDGI</sequence>
<keyword evidence="1" id="KW-0812">Transmembrane</keyword>
<feature type="transmembrane region" description="Helical" evidence="1">
    <location>
        <begin position="9"/>
        <end position="30"/>
    </location>
</feature>
<keyword evidence="3" id="KW-1185">Reference proteome</keyword>
<keyword evidence="1" id="KW-1133">Transmembrane helix</keyword>
<evidence type="ECO:0000313" key="3">
    <source>
        <dbReference type="Proteomes" id="UP001642484"/>
    </source>
</evidence>
<protein>
    <submittedName>
        <fullName evidence="2">Uncharacterized protein</fullName>
    </submittedName>
</protein>
<proteinExistence type="predicted"/>
<evidence type="ECO:0000313" key="2">
    <source>
        <dbReference type="EMBL" id="CAK9009376.1"/>
    </source>
</evidence>
<dbReference type="Proteomes" id="UP001642484">
    <property type="component" value="Unassembled WGS sequence"/>
</dbReference>
<accession>A0ABP0J4U4</accession>
<dbReference type="EMBL" id="CAXAMN010004447">
    <property type="protein sequence ID" value="CAK9009376.1"/>
    <property type="molecule type" value="Genomic_DNA"/>
</dbReference>
<comment type="caution">
    <text evidence="2">The sequence shown here is derived from an EMBL/GenBank/DDBJ whole genome shotgun (WGS) entry which is preliminary data.</text>
</comment>
<name>A0ABP0J4U4_9DINO</name>